<feature type="zinc finger region" description="C3H1-type" evidence="5">
    <location>
        <begin position="267"/>
        <end position="295"/>
    </location>
</feature>
<evidence type="ECO:0000256" key="1">
    <source>
        <dbReference type="ARBA" id="ARBA00022723"/>
    </source>
</evidence>
<evidence type="ECO:0000259" key="7">
    <source>
        <dbReference type="PROSITE" id="PS50103"/>
    </source>
</evidence>
<keyword evidence="2" id="KW-0677">Repeat</keyword>
<feature type="region of interest" description="Disordered" evidence="6">
    <location>
        <begin position="199"/>
        <end position="221"/>
    </location>
</feature>
<evidence type="ECO:0000256" key="3">
    <source>
        <dbReference type="ARBA" id="ARBA00022771"/>
    </source>
</evidence>
<dbReference type="PANTHER" id="PTHR12547:SF139">
    <property type="entry name" value="C3H1-TYPE DOMAIN-CONTAINING PROTEIN"/>
    <property type="match status" value="1"/>
</dbReference>
<accession>A0AAJ6UTJ1</accession>
<dbReference type="InterPro" id="IPR045877">
    <property type="entry name" value="ZFP36-like"/>
</dbReference>
<dbReference type="SUPFAM" id="SSF90229">
    <property type="entry name" value="CCCH zinc finger"/>
    <property type="match status" value="2"/>
</dbReference>
<evidence type="ECO:0000313" key="8">
    <source>
        <dbReference type="Proteomes" id="UP000694918"/>
    </source>
</evidence>
<evidence type="ECO:0000256" key="5">
    <source>
        <dbReference type="PROSITE-ProRule" id="PRU00723"/>
    </source>
</evidence>
<dbReference type="RefSeq" id="XP_011035121.1">
    <property type="nucleotide sequence ID" value="XM_011036819.1"/>
</dbReference>
<evidence type="ECO:0000256" key="6">
    <source>
        <dbReference type="SAM" id="MobiDB-lite"/>
    </source>
</evidence>
<feature type="compositionally biased region" description="Polar residues" evidence="6">
    <location>
        <begin position="1"/>
        <end position="27"/>
    </location>
</feature>
<dbReference type="Gene3D" id="4.10.1000.10">
    <property type="entry name" value="Zinc finger, CCCH-type"/>
    <property type="match status" value="2"/>
</dbReference>
<dbReference type="GO" id="GO:0008270">
    <property type="term" value="F:zinc ion binding"/>
    <property type="evidence" value="ECO:0007669"/>
    <property type="project" value="UniProtKB-KW"/>
</dbReference>
<dbReference type="Pfam" id="PF00642">
    <property type="entry name" value="zf-CCCH"/>
    <property type="match status" value="2"/>
</dbReference>
<feature type="region of interest" description="Disordered" evidence="6">
    <location>
        <begin position="61"/>
        <end position="85"/>
    </location>
</feature>
<dbReference type="Proteomes" id="UP000694918">
    <property type="component" value="Unplaced"/>
</dbReference>
<keyword evidence="1 5" id="KW-0479">Metal-binding</keyword>
<dbReference type="AlphaFoldDB" id="A0AAJ6UTJ1"/>
<gene>
    <name evidence="9" type="primary">LOC105133034</name>
</gene>
<feature type="region of interest" description="Disordered" evidence="6">
    <location>
        <begin position="1"/>
        <end position="38"/>
    </location>
</feature>
<organism evidence="8 9">
    <name type="scientific">Populus euphratica</name>
    <name type="common">Euphrates poplar</name>
    <dbReference type="NCBI Taxonomy" id="75702"/>
    <lineage>
        <taxon>Eukaryota</taxon>
        <taxon>Viridiplantae</taxon>
        <taxon>Streptophyta</taxon>
        <taxon>Embryophyta</taxon>
        <taxon>Tracheophyta</taxon>
        <taxon>Spermatophyta</taxon>
        <taxon>Magnoliopsida</taxon>
        <taxon>eudicotyledons</taxon>
        <taxon>Gunneridae</taxon>
        <taxon>Pentapetalae</taxon>
        <taxon>rosids</taxon>
        <taxon>fabids</taxon>
        <taxon>Malpighiales</taxon>
        <taxon>Salicaceae</taxon>
        <taxon>Saliceae</taxon>
        <taxon>Populus</taxon>
    </lineage>
</organism>
<evidence type="ECO:0000256" key="2">
    <source>
        <dbReference type="ARBA" id="ARBA00022737"/>
    </source>
</evidence>
<dbReference type="FunFam" id="4.10.1000.10:FF:000002">
    <property type="entry name" value="Zinc finger protein 36, C3H1 type-like 1"/>
    <property type="match status" value="1"/>
</dbReference>
<keyword evidence="3 5" id="KW-0863">Zinc-finger</keyword>
<dbReference type="GO" id="GO:0003729">
    <property type="term" value="F:mRNA binding"/>
    <property type="evidence" value="ECO:0007669"/>
    <property type="project" value="InterPro"/>
</dbReference>
<name>A0AAJ6UTJ1_POPEU</name>
<proteinExistence type="predicted"/>
<feature type="compositionally biased region" description="Low complexity" evidence="6">
    <location>
        <begin position="66"/>
        <end position="81"/>
    </location>
</feature>
<reference evidence="9" key="1">
    <citation type="submission" date="2025-08" db="UniProtKB">
        <authorList>
            <consortium name="RefSeq"/>
        </authorList>
    </citation>
    <scope>IDENTIFICATION</scope>
</reference>
<dbReference type="PANTHER" id="PTHR12547">
    <property type="entry name" value="CCCH ZINC FINGER/TIS11-RELATED"/>
    <property type="match status" value="1"/>
</dbReference>
<sequence length="343" mass="37838">MEKTESPPSDSKTAAQSPPSHSKTAAQSPPFDCHQASDHDQFASSFTSLYHSIFPPKPSQLPNSLSFTPSTNASPSSSSAADEISTENRLRQAQLILEYQDLCEHYNLSLARLQTLTNELELIRRENADLRAANSELVKLISLSSESVMQHQNRTFGNNRDGAFERRNNANNVERERVTLPKSISVRSSGFVKVNQAVSGNVSNNGGGRGSASGNSTRSRVASHLDQLVSGSSVQMQQRVYVPGGGKKRSEEEIAAGMELEVFNQGMWKTELCNKWQETGTCPYGNHCQFAHGIGELRPVIRHPRYKTQACRMVLAGGVCPYGHRCHFRHSLTDQDRLLLGPR</sequence>
<keyword evidence="4 5" id="KW-0862">Zinc</keyword>
<dbReference type="FunFam" id="4.10.1000.10:FF:000001">
    <property type="entry name" value="zinc finger CCCH domain-containing protein 15-like"/>
    <property type="match status" value="1"/>
</dbReference>
<dbReference type="InterPro" id="IPR036855">
    <property type="entry name" value="Znf_CCCH_sf"/>
</dbReference>
<dbReference type="PROSITE" id="PS50103">
    <property type="entry name" value="ZF_C3H1"/>
    <property type="match status" value="2"/>
</dbReference>
<evidence type="ECO:0000313" key="9">
    <source>
        <dbReference type="RefSeq" id="XP_011035121.1"/>
    </source>
</evidence>
<evidence type="ECO:0000256" key="4">
    <source>
        <dbReference type="ARBA" id="ARBA00022833"/>
    </source>
</evidence>
<dbReference type="GeneID" id="105133034"/>
<keyword evidence="8" id="KW-1185">Reference proteome</keyword>
<protein>
    <submittedName>
        <fullName evidence="9">Zinc finger CCCH domain-containing protein 14-like isoform X1</fullName>
    </submittedName>
</protein>
<feature type="domain" description="C3H1-type" evidence="7">
    <location>
        <begin position="267"/>
        <end position="295"/>
    </location>
</feature>
<dbReference type="InterPro" id="IPR000571">
    <property type="entry name" value="Znf_CCCH"/>
</dbReference>
<feature type="zinc finger region" description="C3H1-type" evidence="5">
    <location>
        <begin position="305"/>
        <end position="333"/>
    </location>
</feature>
<dbReference type="KEGG" id="peu:105133034"/>
<feature type="domain" description="C3H1-type" evidence="7">
    <location>
        <begin position="305"/>
        <end position="333"/>
    </location>
</feature>
<dbReference type="SMART" id="SM00356">
    <property type="entry name" value="ZnF_C3H1"/>
    <property type="match status" value="2"/>
</dbReference>